<protein>
    <submittedName>
        <fullName evidence="1">Uncharacterized protein</fullName>
    </submittedName>
</protein>
<proteinExistence type="predicted"/>
<organism evidence="1 2">
    <name type="scientific">Elysia marginata</name>
    <dbReference type="NCBI Taxonomy" id="1093978"/>
    <lineage>
        <taxon>Eukaryota</taxon>
        <taxon>Metazoa</taxon>
        <taxon>Spiralia</taxon>
        <taxon>Lophotrochozoa</taxon>
        <taxon>Mollusca</taxon>
        <taxon>Gastropoda</taxon>
        <taxon>Heterobranchia</taxon>
        <taxon>Euthyneura</taxon>
        <taxon>Panpulmonata</taxon>
        <taxon>Sacoglossa</taxon>
        <taxon>Placobranchoidea</taxon>
        <taxon>Plakobranchidae</taxon>
        <taxon>Elysia</taxon>
    </lineage>
</organism>
<name>A0AAV4EY51_9GAST</name>
<evidence type="ECO:0000313" key="2">
    <source>
        <dbReference type="Proteomes" id="UP000762676"/>
    </source>
</evidence>
<comment type="caution">
    <text evidence="1">The sequence shown here is derived from an EMBL/GenBank/DDBJ whole genome shotgun (WGS) entry which is preliminary data.</text>
</comment>
<dbReference type="AlphaFoldDB" id="A0AAV4EY51"/>
<dbReference type="EMBL" id="BMAT01003994">
    <property type="protein sequence ID" value="GFR66038.1"/>
    <property type="molecule type" value="Genomic_DNA"/>
</dbReference>
<gene>
    <name evidence="1" type="ORF">ElyMa_001961000</name>
</gene>
<dbReference type="Proteomes" id="UP000762676">
    <property type="component" value="Unassembled WGS sequence"/>
</dbReference>
<accession>A0AAV4EY51</accession>
<sequence length="173" mass="19144">MATPMFTYAAIREGNSVRIISIKKLHARIKNLHCVFSNSTSGDSRNYSVKASVVNIPEHHGSKYTAAFISCQMDKRQANTAFVGLVPDRNLAQRPSHMIPIQGGGDAQKVIHPNRALTSCSGRKILQALHVCYNRVVNLRFTILHPVMEQSPNSYSTLAVFPTTVESTQSQHL</sequence>
<evidence type="ECO:0000313" key="1">
    <source>
        <dbReference type="EMBL" id="GFR66038.1"/>
    </source>
</evidence>
<reference evidence="1 2" key="1">
    <citation type="journal article" date="2021" name="Elife">
        <title>Chloroplast acquisition without the gene transfer in kleptoplastic sea slugs, Plakobranchus ocellatus.</title>
        <authorList>
            <person name="Maeda T."/>
            <person name="Takahashi S."/>
            <person name="Yoshida T."/>
            <person name="Shimamura S."/>
            <person name="Takaki Y."/>
            <person name="Nagai Y."/>
            <person name="Toyoda A."/>
            <person name="Suzuki Y."/>
            <person name="Arimoto A."/>
            <person name="Ishii H."/>
            <person name="Satoh N."/>
            <person name="Nishiyama T."/>
            <person name="Hasebe M."/>
            <person name="Maruyama T."/>
            <person name="Minagawa J."/>
            <person name="Obokata J."/>
            <person name="Shigenobu S."/>
        </authorList>
    </citation>
    <scope>NUCLEOTIDE SEQUENCE [LARGE SCALE GENOMIC DNA]</scope>
</reference>
<keyword evidence="2" id="KW-1185">Reference proteome</keyword>